<dbReference type="Pfam" id="PF10071">
    <property type="entry name" value="DUF2310"/>
    <property type="match status" value="1"/>
</dbReference>
<dbReference type="RefSeq" id="WP_247815017.1">
    <property type="nucleotide sequence ID" value="NZ_CP095855.1"/>
</dbReference>
<accession>A0ABY4I9S0</accession>
<organism evidence="1 2">
    <name type="scientific">Chitinophaga filiformis</name>
    <name type="common">Myxococcus filiformis</name>
    <name type="synonym">Flexibacter filiformis</name>
    <dbReference type="NCBI Taxonomy" id="104663"/>
    <lineage>
        <taxon>Bacteria</taxon>
        <taxon>Pseudomonadati</taxon>
        <taxon>Bacteroidota</taxon>
        <taxon>Chitinophagia</taxon>
        <taxon>Chitinophagales</taxon>
        <taxon>Chitinophagaceae</taxon>
        <taxon>Chitinophaga</taxon>
    </lineage>
</organism>
<proteinExistence type="predicted"/>
<name>A0ABY4I9S0_CHIFI</name>
<sequence>MFIYQILFQKAEWPKPDMESFLHDADFFVRSLRSNGQLVSQNDVFVFQEGRVGLHVQCLRKDSLDERFNSDYVNQWTSVLMDRYNVSISYEYVGEHLVAVPTADVNSSSSLILYWGGASPIRSGDNFGQIPLYHFPYTNTRQRSYEDINSWSRSYEEIDGLWFRGSMGEKRFNHYLSDIKSPLTKQGRSICNRLEALTGKPSYYYLFNYDSKKMEQSCPSCGGHWQLESKLLEKFDLKCDHCRLVSERVKE</sequence>
<evidence type="ECO:0000313" key="1">
    <source>
        <dbReference type="EMBL" id="UPK72845.1"/>
    </source>
</evidence>
<evidence type="ECO:0000313" key="2">
    <source>
        <dbReference type="Proteomes" id="UP000830198"/>
    </source>
</evidence>
<reference evidence="1 2" key="1">
    <citation type="submission" date="2022-04" db="EMBL/GenBank/DDBJ databases">
        <title>The arsenic-methylating capacity of Chitinophaga filiformis YT5 during chitin decomposition.</title>
        <authorList>
            <person name="Chen G."/>
            <person name="Liang Y."/>
        </authorList>
    </citation>
    <scope>NUCLEOTIDE SEQUENCE [LARGE SCALE GENOMIC DNA]</scope>
    <source>
        <strain evidence="1 2">YT5</strain>
    </source>
</reference>
<protein>
    <submittedName>
        <fullName evidence="1">Zn-ribbon-containing protein</fullName>
    </submittedName>
</protein>
<gene>
    <name evidence="1" type="ORF">MYF79_16255</name>
</gene>
<dbReference type="InterPro" id="IPR016908">
    <property type="entry name" value="UCP029037"/>
</dbReference>
<dbReference type="EMBL" id="CP095855">
    <property type="protein sequence ID" value="UPK72845.1"/>
    <property type="molecule type" value="Genomic_DNA"/>
</dbReference>
<dbReference type="Proteomes" id="UP000830198">
    <property type="component" value="Chromosome"/>
</dbReference>
<keyword evidence="2" id="KW-1185">Reference proteome</keyword>